<protein>
    <submittedName>
        <fullName evidence="2">Uncharacterized protein</fullName>
    </submittedName>
</protein>
<feature type="compositionally biased region" description="Low complexity" evidence="1">
    <location>
        <begin position="209"/>
        <end position="223"/>
    </location>
</feature>
<feature type="region of interest" description="Disordered" evidence="1">
    <location>
        <begin position="1"/>
        <end position="65"/>
    </location>
</feature>
<organism evidence="2">
    <name type="scientific">uncultured Mycobacteriales bacterium</name>
    <dbReference type="NCBI Taxonomy" id="581187"/>
    <lineage>
        <taxon>Bacteria</taxon>
        <taxon>Bacillati</taxon>
        <taxon>Actinomycetota</taxon>
        <taxon>Actinomycetes</taxon>
        <taxon>Mycobacteriales</taxon>
        <taxon>environmental samples</taxon>
    </lineage>
</organism>
<feature type="non-terminal residue" evidence="2">
    <location>
        <position position="1"/>
    </location>
</feature>
<feature type="compositionally biased region" description="Basic residues" evidence="1">
    <location>
        <begin position="44"/>
        <end position="53"/>
    </location>
</feature>
<dbReference type="EMBL" id="CADCTP010000081">
    <property type="protein sequence ID" value="CAA9226612.1"/>
    <property type="molecule type" value="Genomic_DNA"/>
</dbReference>
<feature type="compositionally biased region" description="Low complexity" evidence="1">
    <location>
        <begin position="174"/>
        <end position="185"/>
    </location>
</feature>
<feature type="compositionally biased region" description="Basic and acidic residues" evidence="1">
    <location>
        <begin position="198"/>
        <end position="208"/>
    </location>
</feature>
<feature type="compositionally biased region" description="Basic residues" evidence="1">
    <location>
        <begin position="327"/>
        <end position="347"/>
    </location>
</feature>
<feature type="compositionally biased region" description="Basic residues" evidence="1">
    <location>
        <begin position="430"/>
        <end position="443"/>
    </location>
</feature>
<feature type="compositionally biased region" description="Basic residues" evidence="1">
    <location>
        <begin position="515"/>
        <end position="524"/>
    </location>
</feature>
<evidence type="ECO:0000256" key="1">
    <source>
        <dbReference type="SAM" id="MobiDB-lite"/>
    </source>
</evidence>
<feature type="non-terminal residue" evidence="2">
    <location>
        <position position="536"/>
    </location>
</feature>
<feature type="region of interest" description="Disordered" evidence="1">
    <location>
        <begin position="119"/>
        <end position="240"/>
    </location>
</feature>
<name>A0A6J4HKJ6_9ACTN</name>
<feature type="compositionally biased region" description="Basic residues" evidence="1">
    <location>
        <begin position="386"/>
        <end position="400"/>
    </location>
</feature>
<feature type="compositionally biased region" description="Low complexity" evidence="1">
    <location>
        <begin position="298"/>
        <end position="308"/>
    </location>
</feature>
<feature type="region of interest" description="Disordered" evidence="1">
    <location>
        <begin position="282"/>
        <end position="524"/>
    </location>
</feature>
<reference evidence="2" key="1">
    <citation type="submission" date="2020-02" db="EMBL/GenBank/DDBJ databases">
        <authorList>
            <person name="Meier V. D."/>
        </authorList>
    </citation>
    <scope>NUCLEOTIDE SEQUENCE</scope>
    <source>
        <strain evidence="2">AVDCRST_MAG41</strain>
    </source>
</reference>
<evidence type="ECO:0000313" key="2">
    <source>
        <dbReference type="EMBL" id="CAA9226612.1"/>
    </source>
</evidence>
<accession>A0A6J4HKJ6</accession>
<proteinExistence type="predicted"/>
<sequence length="536" mass="55157">DRGRPRRPGGPGGPAAAPAGPDRGRGVVPPAPGQPAAGRGAAGRGRHRARRRDVHLPALGGRPGHVPVPGLVAALRGGAVAVLVLLRPRAGRLDAARGLGGADRRLRPVRHRDRLRQRVHAAGQAGERRPALPPGPPARAEPARRLGGGAALRPVPAGAGLQPVDLPGQPGHPVVAAGLRAGRLAAPEHRRGQRRGGGVRDGRADQGDRPAAAAGLRVGAGAQPGPPQPGPGDRGGRLRRPAGHVALPAVRALQGRAVRHPGPQLPARDRPLAVARTAVHRHGAGPGQRHRGDLHAVAGAGPDPAAGRPGRDPVRPGRTPAAADRGRARRRLAGARARRLPAVHARAHAAAVERAAGRGRRGVAGRQPGGRRPDRAAGPLVDRPGRPGRYRGGRPGRRGRAGRDARHLGAGAAPDDDGERGAAAALGHPVGRRQRAAGRRAGRARRDLDRPGPPVRLRPGADHRLQAGHRPGGPGDPGPDRLRGPAGLVLPDPGRRVEIPDRGGGPQARGDRGPVRLRRRRGHRLPGQLAVAARCV</sequence>
<gene>
    <name evidence="2" type="ORF">AVDCRST_MAG41-761</name>
</gene>
<dbReference type="AlphaFoldDB" id="A0A6J4HKJ6"/>